<name>A0A258HEY1_9CAUL</name>
<evidence type="ECO:0000313" key="2">
    <source>
        <dbReference type="Proteomes" id="UP000216147"/>
    </source>
</evidence>
<accession>A0A258HEY1</accession>
<comment type="caution">
    <text evidence="1">The sequence shown here is derived from an EMBL/GenBank/DDBJ whole genome shotgun (WGS) entry which is preliminary data.</text>
</comment>
<organism evidence="1 2">
    <name type="scientific">Brevundimonas subvibrioides</name>
    <dbReference type="NCBI Taxonomy" id="74313"/>
    <lineage>
        <taxon>Bacteria</taxon>
        <taxon>Pseudomonadati</taxon>
        <taxon>Pseudomonadota</taxon>
        <taxon>Alphaproteobacteria</taxon>
        <taxon>Caulobacterales</taxon>
        <taxon>Caulobacteraceae</taxon>
        <taxon>Brevundimonas</taxon>
    </lineage>
</organism>
<sequence>MTKTPKSKERALAPVVVETEALASPSLMERAGRLGDSARTSFQSGMEATRVAAGRAGAGLAKAGGDIGRSAGVTAKAAGRAGNAAMHAVGDLNGDGKIDEADFRIARDAAGRAAAVVSREAGELGKSVARSEITKDAAAGAVVGALIAVPIPIVGPVAGAAFGAAIGMARGVLGSNALGDIAGQVVAGARKPARRKAAPRKKPAT</sequence>
<gene>
    <name evidence="1" type="ORF">B7Y86_12890</name>
</gene>
<proteinExistence type="predicted"/>
<evidence type="ECO:0008006" key="3">
    <source>
        <dbReference type="Google" id="ProtNLM"/>
    </source>
</evidence>
<dbReference type="EMBL" id="NCEQ01000013">
    <property type="protein sequence ID" value="OYX55550.1"/>
    <property type="molecule type" value="Genomic_DNA"/>
</dbReference>
<protein>
    <recommendedName>
        <fullName evidence="3">EF-hand domain-containing protein</fullName>
    </recommendedName>
</protein>
<dbReference type="AlphaFoldDB" id="A0A258HEY1"/>
<dbReference type="InterPro" id="IPR018247">
    <property type="entry name" value="EF_Hand_1_Ca_BS"/>
</dbReference>
<reference evidence="1 2" key="1">
    <citation type="submission" date="2017-03" db="EMBL/GenBank/DDBJ databases">
        <title>Lifting the veil on microbial sulfur biogeochemistry in mining wastewaters.</title>
        <authorList>
            <person name="Kantor R.S."/>
            <person name="Colenbrander Nelson T."/>
            <person name="Marshall S."/>
            <person name="Bennett D."/>
            <person name="Apte S."/>
            <person name="Camacho D."/>
            <person name="Thomas B.C."/>
            <person name="Warren L.A."/>
            <person name="Banfield J.F."/>
        </authorList>
    </citation>
    <scope>NUCLEOTIDE SEQUENCE [LARGE SCALE GENOMIC DNA]</scope>
    <source>
        <strain evidence="1">32-68-21</strain>
    </source>
</reference>
<dbReference type="PROSITE" id="PS00018">
    <property type="entry name" value="EF_HAND_1"/>
    <property type="match status" value="1"/>
</dbReference>
<dbReference type="Proteomes" id="UP000216147">
    <property type="component" value="Unassembled WGS sequence"/>
</dbReference>
<evidence type="ECO:0000313" key="1">
    <source>
        <dbReference type="EMBL" id="OYX55550.1"/>
    </source>
</evidence>